<evidence type="ECO:0000313" key="3">
    <source>
        <dbReference type="Proteomes" id="UP001204015"/>
    </source>
</evidence>
<dbReference type="InterPro" id="IPR011467">
    <property type="entry name" value="DUF1573"/>
</dbReference>
<feature type="chain" id="PRO_5047332452" evidence="1">
    <location>
        <begin position="20"/>
        <end position="178"/>
    </location>
</feature>
<keyword evidence="1" id="KW-0732">Signal</keyword>
<proteinExistence type="predicted"/>
<accession>A0ABT1BZT1</accession>
<evidence type="ECO:0000256" key="1">
    <source>
        <dbReference type="SAM" id="SignalP"/>
    </source>
</evidence>
<dbReference type="RefSeq" id="WP_252761843.1">
    <property type="nucleotide sequence ID" value="NZ_JAMXLY010000064.1"/>
</dbReference>
<dbReference type="EMBL" id="JAMXLY010000064">
    <property type="protein sequence ID" value="MCO6026494.1"/>
    <property type="molecule type" value="Genomic_DNA"/>
</dbReference>
<comment type="caution">
    <text evidence="2">The sequence shown here is derived from an EMBL/GenBank/DDBJ whole genome shotgun (WGS) entry which is preliminary data.</text>
</comment>
<gene>
    <name evidence="2" type="ORF">NG821_11720</name>
</gene>
<feature type="signal peptide" evidence="1">
    <location>
        <begin position="1"/>
        <end position="19"/>
    </location>
</feature>
<dbReference type="InterPro" id="IPR013783">
    <property type="entry name" value="Ig-like_fold"/>
</dbReference>
<sequence length="178" mass="20391">MKALIYTLCIILASMTLFTGCKKEIGPTVVKVQDSIRHYHPVISGDKVYMSYKIKNVGSSPLIINDVQPSCGCIVNQDTMQIIIYSGDSCTLHFIYNSTDNLGYVKHTIRIYANALPHGEIDLLFDLYVVPRELDSHDFEQIYDERIIEEASKDIHDNFDETNGKRGYWVKKNDEDDY</sequence>
<dbReference type="Pfam" id="PF07610">
    <property type="entry name" value="DUF1573"/>
    <property type="match status" value="1"/>
</dbReference>
<protein>
    <submittedName>
        <fullName evidence="2">DUF1573 domain-containing protein</fullName>
    </submittedName>
</protein>
<dbReference type="Gene3D" id="2.60.40.10">
    <property type="entry name" value="Immunoglobulins"/>
    <property type="match status" value="1"/>
</dbReference>
<reference evidence="2 3" key="1">
    <citation type="submission" date="2022-06" db="EMBL/GenBank/DDBJ databases">
        <title>A taxonomic note on the genus Prevotella: Description of four novel genera and emended description of the genera Hallella and Xylanibacter.</title>
        <authorList>
            <person name="Hitch T.C.A."/>
        </authorList>
    </citation>
    <scope>NUCLEOTIDE SEQUENCE [LARGE SCALE GENOMIC DNA]</scope>
    <source>
        <strain evidence="2 3">DSM 100619</strain>
    </source>
</reference>
<organism evidence="2 3">
    <name type="scientific">Segatella cerevisiae</name>
    <dbReference type="NCBI Taxonomy" id="2053716"/>
    <lineage>
        <taxon>Bacteria</taxon>
        <taxon>Pseudomonadati</taxon>
        <taxon>Bacteroidota</taxon>
        <taxon>Bacteroidia</taxon>
        <taxon>Bacteroidales</taxon>
        <taxon>Prevotellaceae</taxon>
        <taxon>Segatella</taxon>
    </lineage>
</organism>
<dbReference type="Proteomes" id="UP001204015">
    <property type="component" value="Unassembled WGS sequence"/>
</dbReference>
<dbReference type="PROSITE" id="PS51257">
    <property type="entry name" value="PROKAR_LIPOPROTEIN"/>
    <property type="match status" value="1"/>
</dbReference>
<keyword evidence="3" id="KW-1185">Reference proteome</keyword>
<name>A0ABT1BZT1_9BACT</name>
<evidence type="ECO:0000313" key="2">
    <source>
        <dbReference type="EMBL" id="MCO6026494.1"/>
    </source>
</evidence>